<evidence type="ECO:0000259" key="2">
    <source>
        <dbReference type="SMART" id="SM00943"/>
    </source>
</evidence>
<dbReference type="RefSeq" id="WP_185717181.1">
    <property type="nucleotide sequence ID" value="NZ_BAAAWI010000001.1"/>
</dbReference>
<accession>A0A7G7MCA8</accession>
<dbReference type="PANTHER" id="PTHR35372">
    <property type="entry name" value="ATP BINDING PROTEIN-RELATED"/>
    <property type="match status" value="1"/>
</dbReference>
<dbReference type="CDD" id="cd04859">
    <property type="entry name" value="Prim_Pol"/>
    <property type="match status" value="1"/>
</dbReference>
<proteinExistence type="predicted"/>
<feature type="domain" description="DNA primase/polymerase bifunctional N-terminal" evidence="2">
    <location>
        <begin position="16"/>
        <end position="183"/>
    </location>
</feature>
<dbReference type="PANTHER" id="PTHR35372:SF2">
    <property type="entry name" value="SF3 HELICASE DOMAIN-CONTAINING PROTEIN"/>
    <property type="match status" value="1"/>
</dbReference>
<evidence type="ECO:0000313" key="3">
    <source>
        <dbReference type="EMBL" id="QNG50419.1"/>
    </source>
</evidence>
<dbReference type="Gene3D" id="3.30.720.160">
    <property type="entry name" value="Bifunctional DNA primase/polymerase, N-terminal"/>
    <property type="match status" value="1"/>
</dbReference>
<dbReference type="Proteomes" id="UP000515728">
    <property type="component" value="Chromosome"/>
</dbReference>
<dbReference type="SUPFAM" id="SSF56747">
    <property type="entry name" value="Prim-pol domain"/>
    <property type="match status" value="1"/>
</dbReference>
<dbReference type="SMART" id="SM00943">
    <property type="entry name" value="Prim-Pol"/>
    <property type="match status" value="1"/>
</dbReference>
<evidence type="ECO:0000313" key="4">
    <source>
        <dbReference type="Proteomes" id="UP000515728"/>
    </source>
</evidence>
<gene>
    <name evidence="3" type="ORF">H6H00_19525</name>
</gene>
<dbReference type="InterPro" id="IPR015330">
    <property type="entry name" value="DNA_primase/pol_bifunc_N"/>
</dbReference>
<dbReference type="KEGG" id="ppel:H6H00_19525"/>
<evidence type="ECO:0000256" key="1">
    <source>
        <dbReference type="ARBA" id="ARBA00022801"/>
    </source>
</evidence>
<dbReference type="GO" id="GO:0016787">
    <property type="term" value="F:hydrolase activity"/>
    <property type="evidence" value="ECO:0007669"/>
    <property type="project" value="UniProtKB-KW"/>
</dbReference>
<sequence length="312" mass="33835">MPHHPHPHPGRLGSAARRAARRGWHVFPVHPRSKVPAVSDWENIATTDLDQIAAWWQSKPFNIGISTGPSGLLVIDLDPSHGVPAPDRWRDARHGSDVLTRLAADAAELVPETFTVATPSGGRHLYFHQPHGARLRNTQGGLGWRIDTRGHGGYVLAAESRGPAGRPYRAVNDHPVANLPAWLTQALTPSSPPPCRDIRDAAPRSGTVAHAPRAQAYLRAVIDGERHAVTTAEIGHRHAALLRAARRLGHWVGSGTLDEADARAALTEAAARHLGVAGCTARQIDRDITDGLTYGARRPRYLDDIAHHRPKT</sequence>
<dbReference type="AlphaFoldDB" id="A0A7G7MCA8"/>
<reference evidence="3 4" key="1">
    <citation type="submission" date="2020-08" db="EMBL/GenBank/DDBJ databases">
        <authorList>
            <person name="Mo P."/>
        </authorList>
    </citation>
    <scope>NUCLEOTIDE SEQUENCE [LARGE SCALE GENOMIC DNA]</scope>
    <source>
        <strain evidence="3 4">CGMCC 4.1532</strain>
    </source>
</reference>
<dbReference type="InterPro" id="IPR051620">
    <property type="entry name" value="ORF904-like_C"/>
</dbReference>
<organism evidence="3 4">
    <name type="scientific">Pseudonocardia petroleophila</name>
    <dbReference type="NCBI Taxonomy" id="37331"/>
    <lineage>
        <taxon>Bacteria</taxon>
        <taxon>Bacillati</taxon>
        <taxon>Actinomycetota</taxon>
        <taxon>Actinomycetes</taxon>
        <taxon>Pseudonocardiales</taxon>
        <taxon>Pseudonocardiaceae</taxon>
        <taxon>Pseudonocardia</taxon>
    </lineage>
</organism>
<protein>
    <submittedName>
        <fullName evidence="3">Bifunctional DNA primase/polymerase</fullName>
    </submittedName>
</protein>
<dbReference type="EMBL" id="CP060131">
    <property type="protein sequence ID" value="QNG50419.1"/>
    <property type="molecule type" value="Genomic_DNA"/>
</dbReference>
<dbReference type="Pfam" id="PF09250">
    <property type="entry name" value="Prim-Pol"/>
    <property type="match status" value="1"/>
</dbReference>
<keyword evidence="1" id="KW-0378">Hydrolase</keyword>
<name>A0A7G7MCA8_9PSEU</name>
<keyword evidence="4" id="KW-1185">Reference proteome</keyword>